<feature type="signal peptide" evidence="1">
    <location>
        <begin position="1"/>
        <end position="19"/>
    </location>
</feature>
<reference evidence="2 3" key="1">
    <citation type="submission" date="2019-02" db="EMBL/GenBank/DDBJ databases">
        <title>Genomic Encyclopedia of Type Strains, Phase IV (KMG-IV): sequencing the most valuable type-strain genomes for metagenomic binning, comparative biology and taxonomic classification.</title>
        <authorList>
            <person name="Goeker M."/>
        </authorList>
    </citation>
    <scope>NUCLEOTIDE SEQUENCE [LARGE SCALE GENOMIC DNA]</scope>
    <source>
        <strain evidence="2 3">DSM 28825</strain>
    </source>
</reference>
<dbReference type="Pfam" id="PF14060">
    <property type="entry name" value="DUF4252"/>
    <property type="match status" value="1"/>
</dbReference>
<feature type="chain" id="PRO_5020717984" evidence="1">
    <location>
        <begin position="20"/>
        <end position="160"/>
    </location>
</feature>
<gene>
    <name evidence="2" type="ORF">EV201_1988</name>
</gene>
<accession>A0A4Q7VM02</accession>
<dbReference type="RefSeq" id="WP_130307354.1">
    <property type="nucleotide sequence ID" value="NZ_SHKN01000001.1"/>
</dbReference>
<sequence length="160" mass="18430">MKKVAIILMVILFPVLVNAQTKGEKLHDKFSKLDEFSSFSFSGGFLKNLDFDVDEDEIEKNIKGDCDDIKLLSYKHENGVEVKFKKIVMSTLTSGRYKEVLDDIDKDDDSDEIHFYALGKGKRFSEFHLLHSNGNRTSLVSFFGDFHIDELKTLSKYKFD</sequence>
<evidence type="ECO:0000256" key="1">
    <source>
        <dbReference type="SAM" id="SignalP"/>
    </source>
</evidence>
<dbReference type="Proteomes" id="UP000293562">
    <property type="component" value="Unassembled WGS sequence"/>
</dbReference>
<evidence type="ECO:0000313" key="3">
    <source>
        <dbReference type="Proteomes" id="UP000293562"/>
    </source>
</evidence>
<dbReference type="OrthoDB" id="1120833at2"/>
<evidence type="ECO:0000313" key="2">
    <source>
        <dbReference type="EMBL" id="RZT97321.1"/>
    </source>
</evidence>
<dbReference type="AlphaFoldDB" id="A0A4Q7VM02"/>
<proteinExistence type="predicted"/>
<protein>
    <submittedName>
        <fullName evidence="2">Uncharacterized protein DUF4252</fullName>
    </submittedName>
</protein>
<organism evidence="2 3">
    <name type="scientific">Ancylomarina subtilis</name>
    <dbReference type="NCBI Taxonomy" id="1639035"/>
    <lineage>
        <taxon>Bacteria</taxon>
        <taxon>Pseudomonadati</taxon>
        <taxon>Bacteroidota</taxon>
        <taxon>Bacteroidia</taxon>
        <taxon>Marinilabiliales</taxon>
        <taxon>Marinifilaceae</taxon>
        <taxon>Ancylomarina</taxon>
    </lineage>
</organism>
<keyword evidence="3" id="KW-1185">Reference proteome</keyword>
<comment type="caution">
    <text evidence="2">The sequence shown here is derived from an EMBL/GenBank/DDBJ whole genome shotgun (WGS) entry which is preliminary data.</text>
</comment>
<name>A0A4Q7VM02_9BACT</name>
<dbReference type="InterPro" id="IPR025348">
    <property type="entry name" value="DUF4252"/>
</dbReference>
<dbReference type="EMBL" id="SHKN01000001">
    <property type="protein sequence ID" value="RZT97321.1"/>
    <property type="molecule type" value="Genomic_DNA"/>
</dbReference>
<keyword evidence="1" id="KW-0732">Signal</keyword>